<dbReference type="Proteomes" id="UP001415857">
    <property type="component" value="Unassembled WGS sequence"/>
</dbReference>
<proteinExistence type="predicted"/>
<dbReference type="InterPro" id="IPR058719">
    <property type="entry name" value="WHD_LYAR"/>
</dbReference>
<name>A0AAP0WU61_LIQFO</name>
<dbReference type="EMBL" id="JBBPBK010000010">
    <property type="protein sequence ID" value="KAK9276938.1"/>
    <property type="molecule type" value="Genomic_DNA"/>
</dbReference>
<keyword evidence="2" id="KW-0539">Nucleus</keyword>
<reference evidence="4 5" key="1">
    <citation type="journal article" date="2024" name="Plant J.">
        <title>Genome sequences and population genomics reveal climatic adaptation and genomic divergence between two closely related sweetgum species.</title>
        <authorList>
            <person name="Xu W.Q."/>
            <person name="Ren C.Q."/>
            <person name="Zhang X.Y."/>
            <person name="Comes H.P."/>
            <person name="Liu X.H."/>
            <person name="Li Y.G."/>
            <person name="Kettle C.J."/>
            <person name="Jalonen R."/>
            <person name="Gaisberger H."/>
            <person name="Ma Y.Z."/>
            <person name="Qiu Y.X."/>
        </authorList>
    </citation>
    <scope>NUCLEOTIDE SEQUENCE [LARGE SCALE GENOMIC DNA]</scope>
    <source>
        <strain evidence="4">Hangzhou</strain>
    </source>
</reference>
<organism evidence="4 5">
    <name type="scientific">Liquidambar formosana</name>
    <name type="common">Formosan gum</name>
    <dbReference type="NCBI Taxonomy" id="63359"/>
    <lineage>
        <taxon>Eukaryota</taxon>
        <taxon>Viridiplantae</taxon>
        <taxon>Streptophyta</taxon>
        <taxon>Embryophyta</taxon>
        <taxon>Tracheophyta</taxon>
        <taxon>Spermatophyta</taxon>
        <taxon>Magnoliopsida</taxon>
        <taxon>eudicotyledons</taxon>
        <taxon>Gunneridae</taxon>
        <taxon>Pentapetalae</taxon>
        <taxon>Saxifragales</taxon>
        <taxon>Altingiaceae</taxon>
        <taxon>Liquidambar</taxon>
    </lineage>
</organism>
<evidence type="ECO:0000259" key="3">
    <source>
        <dbReference type="Pfam" id="PF25879"/>
    </source>
</evidence>
<dbReference type="AlphaFoldDB" id="A0AAP0WU61"/>
<comment type="caution">
    <text evidence="4">The sequence shown here is derived from an EMBL/GenBank/DDBJ whole genome shotgun (WGS) entry which is preliminary data.</text>
</comment>
<evidence type="ECO:0000256" key="2">
    <source>
        <dbReference type="ARBA" id="ARBA00023242"/>
    </source>
</evidence>
<keyword evidence="5" id="KW-1185">Reference proteome</keyword>
<protein>
    <recommendedName>
        <fullName evidence="3">Cell growth-regulating nucleolar protein-like winged helix domain-containing protein</fullName>
    </recommendedName>
</protein>
<evidence type="ECO:0000313" key="4">
    <source>
        <dbReference type="EMBL" id="KAK9276938.1"/>
    </source>
</evidence>
<comment type="subcellular location">
    <subcellularLocation>
        <location evidence="1">Nucleus</location>
    </subcellularLocation>
</comment>
<gene>
    <name evidence="4" type="ORF">L1049_006476</name>
</gene>
<evidence type="ECO:0000313" key="5">
    <source>
        <dbReference type="Proteomes" id="UP001415857"/>
    </source>
</evidence>
<accession>A0AAP0WU61</accession>
<dbReference type="Pfam" id="PF25879">
    <property type="entry name" value="WHD_LYAR"/>
    <property type="match status" value="1"/>
</dbReference>
<sequence>MVRILPIFGSSVKRKRGGISEMEKIAEPKVQLKRLCRNLLHQVPGESLKLKQLKVLIDEHSYFCFFQLLFKERCSCFLEKKAGRQ</sequence>
<evidence type="ECO:0000256" key="1">
    <source>
        <dbReference type="ARBA" id="ARBA00004123"/>
    </source>
</evidence>
<feature type="domain" description="Cell growth-regulating nucleolar protein-like winged helix" evidence="3">
    <location>
        <begin position="27"/>
        <end position="78"/>
    </location>
</feature>